<evidence type="ECO:0000256" key="2">
    <source>
        <dbReference type="SAM" id="SignalP"/>
    </source>
</evidence>
<sequence length="284" mass="32416">MGPMTASLGAVLVLATVLALADANGKGGASKPAAVKVVHQGPKHAAPKPGPVLIPVRPPAPRQPHYDFWRPWYTNSVPHQHHHGHARKENPKPPQHKAPQPHPHVYPQRPQQNWLRWPTNTGSFEWGRGDHKATDGYVPEGKPVAYDTIIKEEKKVVVQEEPKVIVKEVPKVVVKEEPKVIVQEVPKVVVKEEPKVIVQEVPKIKKHKVLVSEPSHHEGCFSKHLKKMHKQFKKTNKKLKDHHKHHKPSKAIVFFRTQTPYYYYTQVPRYHSNNGYYYGNNGYY</sequence>
<dbReference type="OrthoDB" id="10550225at2759"/>
<reference evidence="3 4" key="1">
    <citation type="journal article" date="2020" name="Cell">
        <title>Large-Scale Comparative Analyses of Tick Genomes Elucidate Their Genetic Diversity and Vector Capacities.</title>
        <authorList>
            <consortium name="Tick Genome and Microbiome Consortium (TIGMIC)"/>
            <person name="Jia N."/>
            <person name="Wang J."/>
            <person name="Shi W."/>
            <person name="Du L."/>
            <person name="Sun Y."/>
            <person name="Zhan W."/>
            <person name="Jiang J.F."/>
            <person name="Wang Q."/>
            <person name="Zhang B."/>
            <person name="Ji P."/>
            <person name="Bell-Sakyi L."/>
            <person name="Cui X.M."/>
            <person name="Yuan T.T."/>
            <person name="Jiang B.G."/>
            <person name="Yang W.F."/>
            <person name="Lam T.T."/>
            <person name="Chang Q.C."/>
            <person name="Ding S.J."/>
            <person name="Wang X.J."/>
            <person name="Zhu J.G."/>
            <person name="Ruan X.D."/>
            <person name="Zhao L."/>
            <person name="Wei J.T."/>
            <person name="Ye R.Z."/>
            <person name="Que T.C."/>
            <person name="Du C.H."/>
            <person name="Zhou Y.H."/>
            <person name="Cheng J.X."/>
            <person name="Dai P.F."/>
            <person name="Guo W.B."/>
            <person name="Han X.H."/>
            <person name="Huang E.J."/>
            <person name="Li L.F."/>
            <person name="Wei W."/>
            <person name="Gao Y.C."/>
            <person name="Liu J.Z."/>
            <person name="Shao H.Z."/>
            <person name="Wang X."/>
            <person name="Wang C.C."/>
            <person name="Yang T.C."/>
            <person name="Huo Q.B."/>
            <person name="Li W."/>
            <person name="Chen H.Y."/>
            <person name="Chen S.E."/>
            <person name="Zhou L.G."/>
            <person name="Ni X.B."/>
            <person name="Tian J.H."/>
            <person name="Sheng Y."/>
            <person name="Liu T."/>
            <person name="Pan Y.S."/>
            <person name="Xia L.Y."/>
            <person name="Li J."/>
            <person name="Zhao F."/>
            <person name="Cao W.C."/>
        </authorList>
    </citation>
    <scope>NUCLEOTIDE SEQUENCE [LARGE SCALE GENOMIC DNA]</scope>
    <source>
        <strain evidence="3">HaeL-2018</strain>
    </source>
</reference>
<name>A0A9J6FEG5_HAELO</name>
<feature type="signal peptide" evidence="2">
    <location>
        <begin position="1"/>
        <end position="23"/>
    </location>
</feature>
<evidence type="ECO:0000313" key="3">
    <source>
        <dbReference type="EMBL" id="KAH9361315.1"/>
    </source>
</evidence>
<organism evidence="3 4">
    <name type="scientific">Haemaphysalis longicornis</name>
    <name type="common">Bush tick</name>
    <dbReference type="NCBI Taxonomy" id="44386"/>
    <lineage>
        <taxon>Eukaryota</taxon>
        <taxon>Metazoa</taxon>
        <taxon>Ecdysozoa</taxon>
        <taxon>Arthropoda</taxon>
        <taxon>Chelicerata</taxon>
        <taxon>Arachnida</taxon>
        <taxon>Acari</taxon>
        <taxon>Parasitiformes</taxon>
        <taxon>Ixodida</taxon>
        <taxon>Ixodoidea</taxon>
        <taxon>Ixodidae</taxon>
        <taxon>Haemaphysalinae</taxon>
        <taxon>Haemaphysalis</taxon>
    </lineage>
</organism>
<evidence type="ECO:0000256" key="1">
    <source>
        <dbReference type="SAM" id="MobiDB-lite"/>
    </source>
</evidence>
<proteinExistence type="predicted"/>
<dbReference type="Proteomes" id="UP000821853">
    <property type="component" value="Chromosome 1"/>
</dbReference>
<keyword evidence="4" id="KW-1185">Reference proteome</keyword>
<dbReference type="AlphaFoldDB" id="A0A9J6FEG5"/>
<accession>A0A9J6FEG5</accession>
<comment type="caution">
    <text evidence="3">The sequence shown here is derived from an EMBL/GenBank/DDBJ whole genome shotgun (WGS) entry which is preliminary data.</text>
</comment>
<feature type="region of interest" description="Disordered" evidence="1">
    <location>
        <begin position="77"/>
        <end position="112"/>
    </location>
</feature>
<gene>
    <name evidence="3" type="ORF">HPB48_006877</name>
</gene>
<protein>
    <submittedName>
        <fullName evidence="3">Uncharacterized protein</fullName>
    </submittedName>
</protein>
<dbReference type="VEuPathDB" id="VectorBase:HLOH_046374"/>
<dbReference type="OMA" id="DYWRPWY"/>
<evidence type="ECO:0000313" key="4">
    <source>
        <dbReference type="Proteomes" id="UP000821853"/>
    </source>
</evidence>
<dbReference type="EMBL" id="JABSTR010000001">
    <property type="protein sequence ID" value="KAH9361315.1"/>
    <property type="molecule type" value="Genomic_DNA"/>
</dbReference>
<keyword evidence="2" id="KW-0732">Signal</keyword>
<feature type="chain" id="PRO_5039954481" evidence="2">
    <location>
        <begin position="24"/>
        <end position="284"/>
    </location>
</feature>